<reference evidence="1" key="1">
    <citation type="submission" date="2020-05" db="EMBL/GenBank/DDBJ databases">
        <title>WGS assembly of Panicum virgatum.</title>
        <authorList>
            <person name="Lovell J.T."/>
            <person name="Jenkins J."/>
            <person name="Shu S."/>
            <person name="Juenger T.E."/>
            <person name="Schmutz J."/>
        </authorList>
    </citation>
    <scope>NUCLEOTIDE SEQUENCE</scope>
    <source>
        <strain evidence="1">AP13</strain>
    </source>
</reference>
<evidence type="ECO:0000313" key="2">
    <source>
        <dbReference type="Proteomes" id="UP000823388"/>
    </source>
</evidence>
<gene>
    <name evidence="1" type="ORF">PVAP13_3KG123027</name>
</gene>
<dbReference type="EMBL" id="CM029041">
    <property type="protein sequence ID" value="KAG2624333.1"/>
    <property type="molecule type" value="Genomic_DNA"/>
</dbReference>
<dbReference type="AlphaFoldDB" id="A0A8T0UUA5"/>
<proteinExistence type="predicted"/>
<sequence>MMVHTSIHMYLSFAKKNVQPAPLATLSLHFQLENILYQPDIKKIHQLSHGFIT</sequence>
<accession>A0A8T0UUA5</accession>
<comment type="caution">
    <text evidence="1">The sequence shown here is derived from an EMBL/GenBank/DDBJ whole genome shotgun (WGS) entry which is preliminary data.</text>
</comment>
<protein>
    <submittedName>
        <fullName evidence="1">Uncharacterized protein</fullName>
    </submittedName>
</protein>
<organism evidence="1 2">
    <name type="scientific">Panicum virgatum</name>
    <name type="common">Blackwell switchgrass</name>
    <dbReference type="NCBI Taxonomy" id="38727"/>
    <lineage>
        <taxon>Eukaryota</taxon>
        <taxon>Viridiplantae</taxon>
        <taxon>Streptophyta</taxon>
        <taxon>Embryophyta</taxon>
        <taxon>Tracheophyta</taxon>
        <taxon>Spermatophyta</taxon>
        <taxon>Magnoliopsida</taxon>
        <taxon>Liliopsida</taxon>
        <taxon>Poales</taxon>
        <taxon>Poaceae</taxon>
        <taxon>PACMAD clade</taxon>
        <taxon>Panicoideae</taxon>
        <taxon>Panicodae</taxon>
        <taxon>Paniceae</taxon>
        <taxon>Panicinae</taxon>
        <taxon>Panicum</taxon>
        <taxon>Panicum sect. Hiantes</taxon>
    </lineage>
</organism>
<name>A0A8T0UUA5_PANVG</name>
<dbReference type="Proteomes" id="UP000823388">
    <property type="component" value="Chromosome 3K"/>
</dbReference>
<evidence type="ECO:0000313" key="1">
    <source>
        <dbReference type="EMBL" id="KAG2624333.1"/>
    </source>
</evidence>
<keyword evidence="2" id="KW-1185">Reference proteome</keyword>